<evidence type="ECO:0000259" key="8">
    <source>
        <dbReference type="Pfam" id="PF17210"/>
    </source>
</evidence>
<dbReference type="EMBL" id="PRLK01000001">
    <property type="protein sequence ID" value="RYC73005.1"/>
    <property type="molecule type" value="Genomic_DNA"/>
</dbReference>
<keyword evidence="4" id="KW-0677">Repeat</keyword>
<evidence type="ECO:0000256" key="4">
    <source>
        <dbReference type="ARBA" id="ARBA00022737"/>
    </source>
</evidence>
<evidence type="ECO:0000313" key="9">
    <source>
        <dbReference type="EMBL" id="RYC73005.1"/>
    </source>
</evidence>
<feature type="signal peptide" evidence="6">
    <location>
        <begin position="1"/>
        <end position="33"/>
    </location>
</feature>
<dbReference type="Pfam" id="PF06458">
    <property type="entry name" value="MucBP"/>
    <property type="match status" value="7"/>
</dbReference>
<dbReference type="InterPro" id="IPR013783">
    <property type="entry name" value="Ig-like_fold"/>
</dbReference>
<protein>
    <submittedName>
        <fullName evidence="9">Uncharacterized protein</fullName>
    </submittedName>
</protein>
<keyword evidence="5" id="KW-0812">Transmembrane</keyword>
<feature type="domain" description="MucBP" evidence="7">
    <location>
        <begin position="1380"/>
        <end position="1452"/>
    </location>
</feature>
<evidence type="ECO:0000256" key="5">
    <source>
        <dbReference type="SAM" id="Phobius"/>
    </source>
</evidence>
<comment type="subcellular location">
    <subcellularLocation>
        <location evidence="1">Secreted</location>
    </subcellularLocation>
</comment>
<keyword evidence="2" id="KW-0964">Secreted</keyword>
<feature type="domain" description="MucBP" evidence="7">
    <location>
        <begin position="1538"/>
        <end position="1612"/>
    </location>
</feature>
<sequence>MKIKGGFFFKLKKNKFKATSLAVFLLIASFIGANNIIKSVNAQTGNFVNGIKTSLNVLDKVNNAEKVDYLSGEPITMSQKIELTADVNITYPNAYLLLKIPKQYLDGEPQIATTDTVAGQELVQDSDYYIKKVKYNSLIPGTISTINFVYKLKNYETPAGYKPEVISELYSENNTLLSRQTKSVNTTKQPRGLTGLAFGLRDYVGEKSFLDSDNVNYVARYSDKQNTTIDRDSIAGMSRYQADIYTSRRTQGGSYGLSATKDATITYFLPPHTHVIEKSLKQDGWVYDSTARTVSKTLTGNLTSLDFPDSQDVVIEYDKDTPEDVLKSSVTHKAKIVVNYADGTHDTLDSTRIKQNLILENGNQGTVEFSKTSARDSENVLLSNPENILGWKLGIKIKNKGRTDPVPVKHIIDLLQPETRKDAKITNIKVEDKYSYQSEFWNYFGDKKLEVVGVKDDNSEISLGYINRNNKQISLPNGIDDAIAQIKFKFPDNYELPAVINSNNQEYKIDIIVEATPRNWKNFKDNLPSNGVDKSYLNKGRFHIDGSENETSMAESKVYKIVTTATNSLSLKDSQSIISPNTDVVFYHSSSALDGIYGYKYGDINYSSKRENSLPKGLKVFYLFDKSMALTDKWNELAAKNNGEVRYIENYKNSGKSALILSGDILKTYLSYNYSIFKVTDFTPNGTYTAEKVTIWDTDDERYKGVAGVSDDLDFHDNGNTTDTHIARSSVTFSVLKPMQIAAKKYVRKENVGSWAENVTKLDKGDNIDYRLSVINTSDRTVRDIKMLDVLPKAGDKKIVENNNGDLLDRGSTVGVTIRGPITPVTGFSIKYSTDEPGNNQDESLNKNFMPADQITDWSRVRMIKIEQDAGTQIQPNQIIDFNLKAKLPNNAPDLSEAKNSLAVTFGSNRLVEGNSVNARVEYPATIEGIAFKDANKNSKWDTGEERLANYGVKILKDNQEVANITTDNNGHYSYSTKDHGTYKVRFVKPASLNGDNYKVSSNTINGGDNYGNNVSASGNLAAEVETGSFTINDNNKQFYKNLGIVEKKSSLFVEYKYTNNTNGGAPYSNLYKKETILDNVAIGTAWNITAKKLDEITLANGLVYSFEKMEDNNTALTGNTTENDKTVYFYYKPKAGASVKAKFVNENGDEIQAESVVKTADTQVGTQYTATKPTEITKDNLVYTFKNLKQGSAPENGRVSTNEQVVTYVYEAKKGGTVTAKYMAGNTEIKASSIVAQNQQIGKEYSSQPPAEITKNNLKYVLASPVLANNSAPQSGRVTENAQTIIYNYVIKKGGTVTVHYQNESGVNIQNSFVLSPTDTQVGTDYRLQANNKPTEITKDNLVYTFKNLKQGSAPENGRVTEKNQEITLVYAKKLGKGVKAKYQLADGTDIAKESTIVAGGVQVGTQYTATKPTEITKDNLVYTFKNLKQGSAPENGRVSTNEQVVTYVYEAKKGKGVKATFTLKDGKEIKDSETIVENGTQVGTEYTSKKPNEITKDNLVYVYKELADNSAVEKGRVSTDEKIVRYIYEPKKGGEVIASYIDINGNKLQDDITIAKKDTQVGAEYTHKYPEELQVNGKKYKFKEVRKNNGDASLEGKVKEEKQQITVIYEEIVTASPNTGFGPVLPPLLITLAFIGTLLATATYYTLYKL</sequence>
<proteinExistence type="predicted"/>
<feature type="domain" description="SD-repeat containing protein B" evidence="8">
    <location>
        <begin position="930"/>
        <end position="1005"/>
    </location>
</feature>
<dbReference type="Gene3D" id="2.60.40.10">
    <property type="entry name" value="Immunoglobulins"/>
    <property type="match status" value="1"/>
</dbReference>
<evidence type="ECO:0000256" key="6">
    <source>
        <dbReference type="SAM" id="SignalP"/>
    </source>
</evidence>
<feature type="domain" description="MucBP" evidence="7">
    <location>
        <begin position="1218"/>
        <end position="1290"/>
    </location>
</feature>
<evidence type="ECO:0000259" key="7">
    <source>
        <dbReference type="Pfam" id="PF06458"/>
    </source>
</evidence>
<comment type="caution">
    <text evidence="9">The sequence shown here is derived from an EMBL/GenBank/DDBJ whole genome shotgun (WGS) entry which is preliminary data.</text>
</comment>
<feature type="domain" description="MucBP" evidence="7">
    <location>
        <begin position="1140"/>
        <end position="1212"/>
    </location>
</feature>
<dbReference type="Proteomes" id="UP001190925">
    <property type="component" value="Unassembled WGS sequence"/>
</dbReference>
<feature type="domain" description="MucBP" evidence="7">
    <location>
        <begin position="1064"/>
        <end position="1133"/>
    </location>
</feature>
<name>A0ABY0FJ98_9BACT</name>
<feature type="domain" description="MucBP" evidence="7">
    <location>
        <begin position="1459"/>
        <end position="1531"/>
    </location>
</feature>
<keyword evidence="3 6" id="KW-0732">Signal</keyword>
<dbReference type="Gene3D" id="3.10.20.320">
    <property type="entry name" value="Putative peptidoglycan bound protein (lpxtg motif)"/>
    <property type="match status" value="4"/>
</dbReference>
<accession>A0ABY0FJ98</accession>
<evidence type="ECO:0000313" key="10">
    <source>
        <dbReference type="Proteomes" id="UP001190925"/>
    </source>
</evidence>
<dbReference type="SUPFAM" id="SSF117074">
    <property type="entry name" value="Hypothetical protein PA1324"/>
    <property type="match status" value="1"/>
</dbReference>
<feature type="chain" id="PRO_5046170621" evidence="6">
    <location>
        <begin position="34"/>
        <end position="1652"/>
    </location>
</feature>
<reference evidence="9 10" key="2">
    <citation type="journal article" date="2020" name="Cell Rep.">
        <title>Acquisition and Adaptation of Ultra-small Parasitic Reduced Genome Bacteria to Mammalian Hosts.</title>
        <authorList>
            <person name="McLean J.S."/>
            <person name="Bor B."/>
            <person name="Kerns K.A."/>
            <person name="Liu Q."/>
            <person name="To T.T."/>
            <person name="Solden L."/>
            <person name="Hendrickson E.L."/>
            <person name="Wrighton K."/>
            <person name="Shi W."/>
            <person name="He X."/>
        </authorList>
    </citation>
    <scope>NUCLEOTIDE SEQUENCE [LARGE SCALE GENOMIC DNA]</scope>
    <source>
        <strain evidence="9 10">TM7_CMJM_G6_1_HOT_870</strain>
    </source>
</reference>
<feature type="transmembrane region" description="Helical" evidence="5">
    <location>
        <begin position="1626"/>
        <end position="1649"/>
    </location>
</feature>
<evidence type="ECO:0000256" key="2">
    <source>
        <dbReference type="ARBA" id="ARBA00022525"/>
    </source>
</evidence>
<dbReference type="RefSeq" id="WP_129718536.1">
    <property type="nucleotide sequence ID" value="NZ_PRLK01000001.1"/>
</dbReference>
<dbReference type="Pfam" id="PF17210">
    <property type="entry name" value="SdrD_B"/>
    <property type="match status" value="1"/>
</dbReference>
<keyword evidence="10" id="KW-1185">Reference proteome</keyword>
<dbReference type="InterPro" id="IPR009459">
    <property type="entry name" value="MucBP_dom"/>
</dbReference>
<keyword evidence="5" id="KW-1133">Transmembrane helix</keyword>
<reference evidence="9 10" key="1">
    <citation type="journal article" date="2018" name="bioRxiv">
        <title>Evidence of independent acquisition and adaption of ultra-small bacteria to human hosts across the highly diverse yet reduced genomes of the phylum Saccharibacteria.</title>
        <authorList>
            <person name="McLean J.S."/>
            <person name="Bor B."/>
            <person name="To T.T."/>
            <person name="Liu Q."/>
            <person name="Kearns K.A."/>
            <person name="Solden L.M."/>
            <person name="Wrighton K.C."/>
            <person name="He X."/>
            <person name="Shi W."/>
        </authorList>
    </citation>
    <scope>NUCLEOTIDE SEQUENCE [LARGE SCALE GENOMIC DNA]</scope>
    <source>
        <strain evidence="9 10">TM7_CMJM_G6_1_HOT_870</strain>
    </source>
</reference>
<feature type="domain" description="MucBP" evidence="7">
    <location>
        <begin position="1297"/>
        <end position="1372"/>
    </location>
</feature>
<evidence type="ECO:0000256" key="1">
    <source>
        <dbReference type="ARBA" id="ARBA00004613"/>
    </source>
</evidence>
<keyword evidence="5" id="KW-0472">Membrane</keyword>
<dbReference type="InterPro" id="IPR033764">
    <property type="entry name" value="Sdr_B"/>
</dbReference>
<gene>
    <name evidence="9" type="ORF">G6CMJM_00110</name>
</gene>
<evidence type="ECO:0000256" key="3">
    <source>
        <dbReference type="ARBA" id="ARBA00022729"/>
    </source>
</evidence>
<organism evidence="9 10">
    <name type="scientific">Candidatus Nanogingivalis gingivitcus</name>
    <dbReference type="NCBI Taxonomy" id="2171992"/>
    <lineage>
        <taxon>Bacteria</taxon>
        <taxon>Candidatus Saccharimonadota</taxon>
        <taxon>Candidatus Nanosyncoccalia</taxon>
        <taxon>Candidatus Nanogingivales</taxon>
        <taxon>Candidatus Nanogingivalaceae</taxon>
        <taxon>Candidatus Nanogingivalis</taxon>
    </lineage>
</organism>